<proteinExistence type="inferred from homology"/>
<dbReference type="Gene3D" id="3.30.450.90">
    <property type="match status" value="1"/>
</dbReference>
<dbReference type="PANTHER" id="PTHR30486">
    <property type="entry name" value="TWITCHING MOTILITY PROTEIN PILT"/>
    <property type="match status" value="1"/>
</dbReference>
<gene>
    <name evidence="3" type="ORF">A11S_2375</name>
</gene>
<dbReference type="KEGG" id="man:A11S_2375"/>
<evidence type="ECO:0000313" key="4">
    <source>
        <dbReference type="Proteomes" id="UP000011932"/>
    </source>
</evidence>
<dbReference type="Gene3D" id="3.40.50.300">
    <property type="entry name" value="P-loop containing nucleotide triphosphate hydrolases"/>
    <property type="match status" value="1"/>
</dbReference>
<organism evidence="3 4">
    <name type="scientific">Micavibrio aeruginosavorus EPB</name>
    <dbReference type="NCBI Taxonomy" id="349215"/>
    <lineage>
        <taxon>Bacteria</taxon>
        <taxon>Pseudomonadati</taxon>
        <taxon>Bdellovibrionota</taxon>
        <taxon>Bdellovibrionia</taxon>
        <taxon>Bdellovibrionales</taxon>
        <taxon>Pseudobdellovibrionaceae</taxon>
        <taxon>Micavibrio</taxon>
    </lineage>
</organism>
<evidence type="ECO:0000256" key="1">
    <source>
        <dbReference type="ARBA" id="ARBA00006611"/>
    </source>
</evidence>
<dbReference type="Pfam" id="PF00437">
    <property type="entry name" value="T2SSE"/>
    <property type="match status" value="1"/>
</dbReference>
<evidence type="ECO:0000313" key="3">
    <source>
        <dbReference type="EMBL" id="AGH99170.1"/>
    </source>
</evidence>
<protein>
    <submittedName>
        <fullName evidence="3">Twitching motility protein PilT</fullName>
    </submittedName>
</protein>
<dbReference type="RefSeq" id="WP_015468675.1">
    <property type="nucleotide sequence ID" value="NC_020812.1"/>
</dbReference>
<dbReference type="Proteomes" id="UP000011932">
    <property type="component" value="Chromosome"/>
</dbReference>
<dbReference type="HOGENOM" id="CLU_013446_4_0_5"/>
<dbReference type="STRING" id="349215.A11S_2375"/>
<dbReference type="SUPFAM" id="SSF52540">
    <property type="entry name" value="P-loop containing nucleoside triphosphate hydrolases"/>
    <property type="match status" value="1"/>
</dbReference>
<sequence length="387" mass="43095">MAARKPISLVKGADNVAQTWPDEPNRFTDEHVDPFLLWSVKRNASDITFQSDKQIYHEIDGVLYPATYRALDAGDMAVMLQKIYGPEAQARLASGTDLDLSYELKPDRYTRIRFRVNITPVLSKGRDAAQITMRVLPNEPPTMLDLNIEEDIVKNWAPRQGVVIITGPTGSGKTTLLAAGNRMMLERAHGCGKMLTYEAPIEYVYDAIKSPRSLVAQTEIPRHLPDFARGVRNALRRKPNIILVGEARDRETISAAIEAAQTGHAVYTTTHTTGVASTIQRMVATFDANERSERAYALMETLRMIVTQALVPKVGGGRLGVREWMKFPDEVREKLLDMDFTEWPANLQRMLPTYGQSMAISAGKAFDAGLIERRWYLLLSSSTGAGG</sequence>
<dbReference type="OrthoDB" id="9804785at2"/>
<name>M4VKY1_9BACT</name>
<accession>M4VKY1</accession>
<dbReference type="GO" id="GO:0016887">
    <property type="term" value="F:ATP hydrolysis activity"/>
    <property type="evidence" value="ECO:0007669"/>
    <property type="project" value="InterPro"/>
</dbReference>
<dbReference type="InterPro" id="IPR027417">
    <property type="entry name" value="P-loop_NTPase"/>
</dbReference>
<evidence type="ECO:0000259" key="2">
    <source>
        <dbReference type="Pfam" id="PF00437"/>
    </source>
</evidence>
<reference evidence="3 4" key="1">
    <citation type="journal article" date="2013" name="ISME J.">
        <title>By their genes ye shall know them: genomic signatures of predatory bacteria.</title>
        <authorList>
            <person name="Pasternak Z."/>
            <person name="Pietrokovski S."/>
            <person name="Rotem O."/>
            <person name="Gophna U."/>
            <person name="Lurie-Weinberger M.N."/>
            <person name="Jurkevitch E."/>
        </authorList>
    </citation>
    <scope>NUCLEOTIDE SEQUENCE [LARGE SCALE GENOMIC DNA]</scope>
    <source>
        <strain evidence="3">EPB</strain>
    </source>
</reference>
<dbReference type="InterPro" id="IPR050921">
    <property type="entry name" value="T4SS_GSP_E_ATPase"/>
</dbReference>
<dbReference type="AlphaFoldDB" id="M4VKY1"/>
<dbReference type="PANTHER" id="PTHR30486:SF6">
    <property type="entry name" value="TYPE IV PILUS RETRACTATION ATPASE PILT"/>
    <property type="match status" value="1"/>
</dbReference>
<feature type="domain" description="Bacterial type II secretion system protein E" evidence="2">
    <location>
        <begin position="33"/>
        <end position="314"/>
    </location>
</feature>
<dbReference type="InterPro" id="IPR001482">
    <property type="entry name" value="T2SS/T4SS_dom"/>
</dbReference>
<comment type="similarity">
    <text evidence="1">Belongs to the GSP E family.</text>
</comment>
<dbReference type="EMBL" id="CP003538">
    <property type="protein sequence ID" value="AGH99170.1"/>
    <property type="molecule type" value="Genomic_DNA"/>
</dbReference>